<evidence type="ECO:0000256" key="2">
    <source>
        <dbReference type="ARBA" id="ARBA00023125"/>
    </source>
</evidence>
<dbReference type="InterPro" id="IPR009057">
    <property type="entry name" value="Homeodomain-like_sf"/>
</dbReference>
<dbReference type="FunCoup" id="A0A3M0CC20">
    <property type="interactions" value="27"/>
</dbReference>
<dbReference type="GO" id="GO:0097367">
    <property type="term" value="F:carbohydrate derivative binding"/>
    <property type="evidence" value="ECO:0007669"/>
    <property type="project" value="InterPro"/>
</dbReference>
<dbReference type="InterPro" id="IPR036388">
    <property type="entry name" value="WH-like_DNA-bd_sf"/>
</dbReference>
<feature type="region of interest" description="Disordered" evidence="4">
    <location>
        <begin position="1"/>
        <end position="29"/>
    </location>
</feature>
<dbReference type="InterPro" id="IPR001347">
    <property type="entry name" value="SIS_dom"/>
</dbReference>
<keyword evidence="2" id="KW-0238">DNA-binding</keyword>
<dbReference type="Pfam" id="PF01380">
    <property type="entry name" value="SIS"/>
    <property type="match status" value="1"/>
</dbReference>
<keyword evidence="1" id="KW-0805">Transcription regulation</keyword>
<dbReference type="InterPro" id="IPR035472">
    <property type="entry name" value="RpiR-like_SIS"/>
</dbReference>
<evidence type="ECO:0000256" key="4">
    <source>
        <dbReference type="SAM" id="MobiDB-lite"/>
    </source>
</evidence>
<name>A0A3M0CC20_9PROT</name>
<keyword evidence="3" id="KW-0804">Transcription</keyword>
<proteinExistence type="predicted"/>
<organism evidence="7 8">
    <name type="scientific">Eilatimonas milleporae</name>
    <dbReference type="NCBI Taxonomy" id="911205"/>
    <lineage>
        <taxon>Bacteria</taxon>
        <taxon>Pseudomonadati</taxon>
        <taxon>Pseudomonadota</taxon>
        <taxon>Alphaproteobacteria</taxon>
        <taxon>Kordiimonadales</taxon>
        <taxon>Kordiimonadaceae</taxon>
        <taxon>Eilatimonas</taxon>
    </lineage>
</organism>
<sequence>MSARINKTGVSGAASPPARRGRRRHKPVEGVLSRLQAGLDSLSPTSRRIAAHIVAHAHDVVQMSITELADTVGASEGAVVKLCQQIGTTGFQQLKLSLAQDLVNPTQYIHEDLDPRDTTGRVIEKIFASGMQAMQDTLRVLDPDEMGKAVDALLAADRVELYGIGSAAPIAEDAYYRMLRIGMNCRLAVDSHAQAICASLTDERVAVLTVSHSGSTQETIAATRLAKEAGAKTIVITNFGKSPIQRHADVVLQTMARETRFRTEAMTSRLVQLAIVDALIACLALANHDDAVETLRHTFDVLSTKRI</sequence>
<keyword evidence="8" id="KW-1185">Reference proteome</keyword>
<dbReference type="GO" id="GO:0003677">
    <property type="term" value="F:DNA binding"/>
    <property type="evidence" value="ECO:0007669"/>
    <property type="project" value="UniProtKB-KW"/>
</dbReference>
<dbReference type="Proteomes" id="UP000271227">
    <property type="component" value="Unassembled WGS sequence"/>
</dbReference>
<reference evidence="7 8" key="1">
    <citation type="submission" date="2018-10" db="EMBL/GenBank/DDBJ databases">
        <title>Genomic Encyclopedia of Archaeal and Bacterial Type Strains, Phase II (KMG-II): from individual species to whole genera.</title>
        <authorList>
            <person name="Goeker M."/>
        </authorList>
    </citation>
    <scope>NUCLEOTIDE SEQUENCE [LARGE SCALE GENOMIC DNA]</scope>
    <source>
        <strain evidence="7 8">DSM 25217</strain>
    </source>
</reference>
<dbReference type="InterPro" id="IPR046348">
    <property type="entry name" value="SIS_dom_sf"/>
</dbReference>
<dbReference type="AlphaFoldDB" id="A0A3M0CC20"/>
<dbReference type="InParanoid" id="A0A3M0CC20"/>
<dbReference type="GO" id="GO:0003700">
    <property type="term" value="F:DNA-binding transcription factor activity"/>
    <property type="evidence" value="ECO:0007669"/>
    <property type="project" value="InterPro"/>
</dbReference>
<dbReference type="InterPro" id="IPR047640">
    <property type="entry name" value="RpiR-like"/>
</dbReference>
<dbReference type="PROSITE" id="PS51464">
    <property type="entry name" value="SIS"/>
    <property type="match status" value="1"/>
</dbReference>
<dbReference type="Pfam" id="PF01418">
    <property type="entry name" value="HTH_6"/>
    <property type="match status" value="1"/>
</dbReference>
<evidence type="ECO:0000256" key="3">
    <source>
        <dbReference type="ARBA" id="ARBA00023163"/>
    </source>
</evidence>
<feature type="domain" description="SIS" evidence="6">
    <location>
        <begin position="149"/>
        <end position="289"/>
    </location>
</feature>
<feature type="domain" description="HTH rpiR-type" evidence="5">
    <location>
        <begin position="29"/>
        <end position="105"/>
    </location>
</feature>
<comment type="caution">
    <text evidence="7">The sequence shown here is derived from an EMBL/GenBank/DDBJ whole genome shotgun (WGS) entry which is preliminary data.</text>
</comment>
<evidence type="ECO:0000259" key="6">
    <source>
        <dbReference type="PROSITE" id="PS51464"/>
    </source>
</evidence>
<dbReference type="Gene3D" id="3.40.50.10490">
    <property type="entry name" value="Glucose-6-phosphate isomerase like protein, domain 1"/>
    <property type="match status" value="1"/>
</dbReference>
<dbReference type="SUPFAM" id="SSF46689">
    <property type="entry name" value="Homeodomain-like"/>
    <property type="match status" value="1"/>
</dbReference>
<evidence type="ECO:0000259" key="5">
    <source>
        <dbReference type="PROSITE" id="PS51071"/>
    </source>
</evidence>
<dbReference type="EMBL" id="REFR01000017">
    <property type="protein sequence ID" value="RMB00573.1"/>
    <property type="molecule type" value="Genomic_DNA"/>
</dbReference>
<dbReference type="PROSITE" id="PS51071">
    <property type="entry name" value="HTH_RPIR"/>
    <property type="match status" value="1"/>
</dbReference>
<dbReference type="GO" id="GO:1901135">
    <property type="term" value="P:carbohydrate derivative metabolic process"/>
    <property type="evidence" value="ECO:0007669"/>
    <property type="project" value="InterPro"/>
</dbReference>
<dbReference type="PANTHER" id="PTHR30514">
    <property type="entry name" value="GLUCOKINASE"/>
    <property type="match status" value="1"/>
</dbReference>
<dbReference type="SUPFAM" id="SSF53697">
    <property type="entry name" value="SIS domain"/>
    <property type="match status" value="1"/>
</dbReference>
<dbReference type="InterPro" id="IPR000281">
    <property type="entry name" value="HTH_RpiR"/>
</dbReference>
<dbReference type="Gene3D" id="1.10.10.10">
    <property type="entry name" value="Winged helix-like DNA-binding domain superfamily/Winged helix DNA-binding domain"/>
    <property type="match status" value="1"/>
</dbReference>
<dbReference type="CDD" id="cd05013">
    <property type="entry name" value="SIS_RpiR"/>
    <property type="match status" value="1"/>
</dbReference>
<evidence type="ECO:0000313" key="7">
    <source>
        <dbReference type="EMBL" id="RMB00573.1"/>
    </source>
</evidence>
<protein>
    <submittedName>
        <fullName evidence="7">RpiR family transcriptional regulator</fullName>
    </submittedName>
</protein>
<evidence type="ECO:0000313" key="8">
    <source>
        <dbReference type="Proteomes" id="UP000271227"/>
    </source>
</evidence>
<dbReference type="PANTHER" id="PTHR30514:SF1">
    <property type="entry name" value="HTH-TYPE TRANSCRIPTIONAL REGULATOR HEXR-RELATED"/>
    <property type="match status" value="1"/>
</dbReference>
<accession>A0A3M0CC20</accession>
<evidence type="ECO:0000256" key="1">
    <source>
        <dbReference type="ARBA" id="ARBA00023015"/>
    </source>
</evidence>
<gene>
    <name evidence="7" type="ORF">BXY39_3761</name>
</gene>